<dbReference type="PANTHER" id="PTHR19328:SF75">
    <property type="entry name" value="ALDOSE SUGAR DEHYDROGENASE YLII"/>
    <property type="match status" value="1"/>
</dbReference>
<sequence>MRTSILAIAAASLAACSANGTTDNSMADSDPVAGDDAPTQAARQVPVSEGSKVALADAPFTVEEMGNFDEPWGAEFMPGTDLLFITSKRGPVSFINVATGERGSITDGLPEVDYGGQGGMGDIAFGPGWEEPMGQGGDLYLSWVEAGPGNSRGAVVGKGKLLCQSTDSCRLTGLEVLWRQDKTEGRGHYSHRIHFSPDGQYLFVTSGDRQEQDPAQDTSNNLGAVLRLNLDGSAAEGNPMYDAGGSTAEIWSYGHRNLLGLDFAPDGRLWEIEMGPAHGDELNLVERGLNYGWPERSYGDNYNGVPIPDHEPDDGYAQPASYWDPATSPASLLIYSGDLFAAWNGDALVPGLSGQELNWIDLDGDRAVTRTQYDFGARLREVVQGPDGALYILEDDRGDSDGTLLKLTPKN</sequence>
<accession>A0A9X2EF67</accession>
<proteinExistence type="predicted"/>
<feature type="domain" description="Glucose/Sorbosone dehydrogenase" evidence="3">
    <location>
        <begin position="68"/>
        <end position="404"/>
    </location>
</feature>
<evidence type="ECO:0000313" key="5">
    <source>
        <dbReference type="Proteomes" id="UP001155128"/>
    </source>
</evidence>
<evidence type="ECO:0000256" key="2">
    <source>
        <dbReference type="SAM" id="SignalP"/>
    </source>
</evidence>
<comment type="caution">
    <text evidence="4">The sequence shown here is derived from an EMBL/GenBank/DDBJ whole genome shotgun (WGS) entry which is preliminary data.</text>
</comment>
<dbReference type="EMBL" id="JAMSHT010000001">
    <property type="protein sequence ID" value="MCM8556296.1"/>
    <property type="molecule type" value="Genomic_DNA"/>
</dbReference>
<protein>
    <submittedName>
        <fullName evidence="4">PQQ-dependent sugar dehydrogenase</fullName>
    </submittedName>
</protein>
<keyword evidence="2" id="KW-0732">Signal</keyword>
<feature type="signal peptide" evidence="2">
    <location>
        <begin position="1"/>
        <end position="20"/>
    </location>
</feature>
<dbReference type="RefSeq" id="WP_252111363.1">
    <property type="nucleotide sequence ID" value="NZ_JAMSHT010000001.1"/>
</dbReference>
<evidence type="ECO:0000256" key="1">
    <source>
        <dbReference type="SAM" id="MobiDB-lite"/>
    </source>
</evidence>
<dbReference type="Pfam" id="PF07995">
    <property type="entry name" value="GSDH"/>
    <property type="match status" value="1"/>
</dbReference>
<dbReference type="AlphaFoldDB" id="A0A9X2EF67"/>
<evidence type="ECO:0000313" key="4">
    <source>
        <dbReference type="EMBL" id="MCM8556296.1"/>
    </source>
</evidence>
<feature type="chain" id="PRO_5040803768" evidence="2">
    <location>
        <begin position="21"/>
        <end position="411"/>
    </location>
</feature>
<name>A0A9X2EF67_9SPHN</name>
<dbReference type="SUPFAM" id="SSF50952">
    <property type="entry name" value="Soluble quinoprotein glucose dehydrogenase"/>
    <property type="match status" value="1"/>
</dbReference>
<organism evidence="4 5">
    <name type="scientific">Sphingomicrobium sediminis</name>
    <dbReference type="NCBI Taxonomy" id="2950949"/>
    <lineage>
        <taxon>Bacteria</taxon>
        <taxon>Pseudomonadati</taxon>
        <taxon>Pseudomonadota</taxon>
        <taxon>Alphaproteobacteria</taxon>
        <taxon>Sphingomonadales</taxon>
        <taxon>Sphingomonadaceae</taxon>
        <taxon>Sphingomicrobium</taxon>
    </lineage>
</organism>
<dbReference type="InterPro" id="IPR011042">
    <property type="entry name" value="6-blade_b-propeller_TolB-like"/>
</dbReference>
<dbReference type="PANTHER" id="PTHR19328">
    <property type="entry name" value="HEDGEHOG-INTERACTING PROTEIN"/>
    <property type="match status" value="1"/>
</dbReference>
<keyword evidence="5" id="KW-1185">Reference proteome</keyword>
<dbReference type="PROSITE" id="PS51257">
    <property type="entry name" value="PROKAR_LIPOPROTEIN"/>
    <property type="match status" value="1"/>
</dbReference>
<feature type="region of interest" description="Disordered" evidence="1">
    <location>
        <begin position="20"/>
        <end position="40"/>
    </location>
</feature>
<dbReference type="Gene3D" id="2.120.10.30">
    <property type="entry name" value="TolB, C-terminal domain"/>
    <property type="match status" value="1"/>
</dbReference>
<dbReference type="InterPro" id="IPR011041">
    <property type="entry name" value="Quinoprot_gluc/sorb_DH_b-prop"/>
</dbReference>
<reference evidence="4" key="1">
    <citation type="submission" date="2022-06" db="EMBL/GenBank/DDBJ databases">
        <title>Sphingomicrobium sedimins sp. nov., a marine bacterium isolated from tidal flat.</title>
        <authorList>
            <person name="Kim C.-H."/>
            <person name="Yoo Y."/>
            <person name="Kim J.-J."/>
        </authorList>
    </citation>
    <scope>NUCLEOTIDE SEQUENCE</scope>
    <source>
        <strain evidence="4">GRR-S6-50</strain>
    </source>
</reference>
<dbReference type="Proteomes" id="UP001155128">
    <property type="component" value="Unassembled WGS sequence"/>
</dbReference>
<gene>
    <name evidence="4" type="ORF">NDO55_00485</name>
</gene>
<dbReference type="InterPro" id="IPR012938">
    <property type="entry name" value="Glc/Sorbosone_DH"/>
</dbReference>
<evidence type="ECO:0000259" key="3">
    <source>
        <dbReference type="Pfam" id="PF07995"/>
    </source>
</evidence>